<name>A0AAW0G9W3_9APHY</name>
<organism evidence="1 2">
    <name type="scientific">Cerrena zonata</name>
    <dbReference type="NCBI Taxonomy" id="2478898"/>
    <lineage>
        <taxon>Eukaryota</taxon>
        <taxon>Fungi</taxon>
        <taxon>Dikarya</taxon>
        <taxon>Basidiomycota</taxon>
        <taxon>Agaricomycotina</taxon>
        <taxon>Agaricomycetes</taxon>
        <taxon>Polyporales</taxon>
        <taxon>Cerrenaceae</taxon>
        <taxon>Cerrena</taxon>
    </lineage>
</organism>
<dbReference type="EMBL" id="JASBNA010000017">
    <property type="protein sequence ID" value="KAK7686386.1"/>
    <property type="molecule type" value="Genomic_DNA"/>
</dbReference>
<evidence type="ECO:0000313" key="1">
    <source>
        <dbReference type="EMBL" id="KAK7686386.1"/>
    </source>
</evidence>
<dbReference type="Proteomes" id="UP001385951">
    <property type="component" value="Unassembled WGS sequence"/>
</dbReference>
<evidence type="ECO:0000313" key="2">
    <source>
        <dbReference type="Proteomes" id="UP001385951"/>
    </source>
</evidence>
<dbReference type="AlphaFoldDB" id="A0AAW0G9W3"/>
<comment type="caution">
    <text evidence="1">The sequence shown here is derived from an EMBL/GenBank/DDBJ whole genome shotgun (WGS) entry which is preliminary data.</text>
</comment>
<keyword evidence="2" id="KW-1185">Reference proteome</keyword>
<protein>
    <submittedName>
        <fullName evidence="1">Uncharacterized protein</fullName>
    </submittedName>
</protein>
<sequence length="272" mass="30978">MSFSSIKHVHVDSCWIESLPDSLEDLPILHHLRVASLSVAGRNLVPLLLQRLLQPTLTMLDSLDIEIHNLADVDVFTSVVYDAAPQLQSFALKVALSKFDPHLAEACWTAFGFPRFHVLQSMKIVIDGEQMRNTIWNLYMGKIICGLVSYMPATLQVLTLKLKIPYQYNMDNALGQLKEIDWISIDIAIGNISNLKSVVFEIAHYSSWTTADVWQKCITESLPKVHAMGLLRFKLPRRRYDIEPFTLILHVRQMIQSKAHAEASNECEGHWQ</sequence>
<reference evidence="1 2" key="1">
    <citation type="submission" date="2022-09" db="EMBL/GenBank/DDBJ databases">
        <authorList>
            <person name="Palmer J.M."/>
        </authorList>
    </citation>
    <scope>NUCLEOTIDE SEQUENCE [LARGE SCALE GENOMIC DNA]</scope>
    <source>
        <strain evidence="1 2">DSM 7382</strain>
    </source>
</reference>
<proteinExistence type="predicted"/>
<gene>
    <name evidence="1" type="ORF">QCA50_010610</name>
</gene>
<accession>A0AAW0G9W3</accession>